<dbReference type="AlphaFoldDB" id="A0A8S9KZA8"/>
<name>A0A8S9KZA8_BRACR</name>
<feature type="chain" id="PRO_5035765078" description="Secreted protein" evidence="2">
    <location>
        <begin position="28"/>
        <end position="101"/>
    </location>
</feature>
<protein>
    <recommendedName>
        <fullName evidence="5">Secreted protein</fullName>
    </recommendedName>
</protein>
<feature type="signal peptide" evidence="2">
    <location>
        <begin position="1"/>
        <end position="27"/>
    </location>
</feature>
<evidence type="ECO:0000313" key="4">
    <source>
        <dbReference type="Proteomes" id="UP000712281"/>
    </source>
</evidence>
<evidence type="ECO:0000256" key="2">
    <source>
        <dbReference type="SAM" id="SignalP"/>
    </source>
</evidence>
<keyword evidence="2" id="KW-0732">Signal</keyword>
<sequence length="101" mass="10905">MSRKLHQTAKATTLCLALPFVHFPATGDVWPLTVVYVSASRRKHGQLVDKLELVTYVVSPLIAQLNHQAGSPLRGSFPRPGQAAGQLHPGGLSPKAQYPLL</sequence>
<reference evidence="3" key="1">
    <citation type="submission" date="2019-12" db="EMBL/GenBank/DDBJ databases">
        <title>Genome sequencing and annotation of Brassica cretica.</title>
        <authorList>
            <person name="Studholme D.J."/>
            <person name="Sarris P.F."/>
        </authorList>
    </citation>
    <scope>NUCLEOTIDE SEQUENCE</scope>
    <source>
        <strain evidence="3">PFS-001/15</strain>
        <tissue evidence="3">Leaf</tissue>
    </source>
</reference>
<dbReference type="EMBL" id="QGKW02000717">
    <property type="protein sequence ID" value="KAF2600444.1"/>
    <property type="molecule type" value="Genomic_DNA"/>
</dbReference>
<comment type="caution">
    <text evidence="3">The sequence shown here is derived from an EMBL/GenBank/DDBJ whole genome shotgun (WGS) entry which is preliminary data.</text>
</comment>
<evidence type="ECO:0008006" key="5">
    <source>
        <dbReference type="Google" id="ProtNLM"/>
    </source>
</evidence>
<proteinExistence type="predicted"/>
<feature type="region of interest" description="Disordered" evidence="1">
    <location>
        <begin position="72"/>
        <end position="101"/>
    </location>
</feature>
<evidence type="ECO:0000256" key="1">
    <source>
        <dbReference type="SAM" id="MobiDB-lite"/>
    </source>
</evidence>
<organism evidence="3 4">
    <name type="scientific">Brassica cretica</name>
    <name type="common">Mustard</name>
    <dbReference type="NCBI Taxonomy" id="69181"/>
    <lineage>
        <taxon>Eukaryota</taxon>
        <taxon>Viridiplantae</taxon>
        <taxon>Streptophyta</taxon>
        <taxon>Embryophyta</taxon>
        <taxon>Tracheophyta</taxon>
        <taxon>Spermatophyta</taxon>
        <taxon>Magnoliopsida</taxon>
        <taxon>eudicotyledons</taxon>
        <taxon>Gunneridae</taxon>
        <taxon>Pentapetalae</taxon>
        <taxon>rosids</taxon>
        <taxon>malvids</taxon>
        <taxon>Brassicales</taxon>
        <taxon>Brassicaceae</taxon>
        <taxon>Brassiceae</taxon>
        <taxon>Brassica</taxon>
    </lineage>
</organism>
<dbReference type="Proteomes" id="UP000712281">
    <property type="component" value="Unassembled WGS sequence"/>
</dbReference>
<evidence type="ECO:0000313" key="3">
    <source>
        <dbReference type="EMBL" id="KAF2600444.1"/>
    </source>
</evidence>
<gene>
    <name evidence="3" type="ORF">F2Q68_00009376</name>
</gene>
<accession>A0A8S9KZA8</accession>